<protein>
    <submittedName>
        <fullName evidence="2">Glycosyltransferase involved in cell wall biosynthesis</fullName>
    </submittedName>
</protein>
<dbReference type="Gene3D" id="3.40.50.2000">
    <property type="entry name" value="Glycogen Phosphorylase B"/>
    <property type="match status" value="2"/>
</dbReference>
<reference evidence="2 3" key="1">
    <citation type="submission" date="2018-03" db="EMBL/GenBank/DDBJ databases">
        <title>Genomic Encyclopedia of Archaeal and Bacterial Type Strains, Phase II (KMG-II): from individual species to whole genera.</title>
        <authorList>
            <person name="Goeker M."/>
        </authorList>
    </citation>
    <scope>NUCLEOTIDE SEQUENCE [LARGE SCALE GENOMIC DNA]</scope>
    <source>
        <strain evidence="2 3">DSM 100346</strain>
    </source>
</reference>
<organism evidence="2 3">
    <name type="scientific">Dyadobacter jejuensis</name>
    <dbReference type="NCBI Taxonomy" id="1082580"/>
    <lineage>
        <taxon>Bacteria</taxon>
        <taxon>Pseudomonadati</taxon>
        <taxon>Bacteroidota</taxon>
        <taxon>Cytophagia</taxon>
        <taxon>Cytophagales</taxon>
        <taxon>Spirosomataceae</taxon>
        <taxon>Dyadobacter</taxon>
    </lineage>
</organism>
<evidence type="ECO:0000313" key="3">
    <source>
        <dbReference type="Proteomes" id="UP000245880"/>
    </source>
</evidence>
<dbReference type="Pfam" id="PF00534">
    <property type="entry name" value="Glycos_transf_1"/>
    <property type="match status" value="1"/>
</dbReference>
<dbReference type="EMBL" id="QGDT01000012">
    <property type="protein sequence ID" value="PWJ55984.1"/>
    <property type="molecule type" value="Genomic_DNA"/>
</dbReference>
<dbReference type="PANTHER" id="PTHR12526">
    <property type="entry name" value="GLYCOSYLTRANSFERASE"/>
    <property type="match status" value="1"/>
</dbReference>
<proteinExistence type="predicted"/>
<name>A0A316AGD7_9BACT</name>
<feature type="domain" description="Glycosyl transferase family 1" evidence="1">
    <location>
        <begin position="209"/>
        <end position="365"/>
    </location>
</feature>
<dbReference type="SUPFAM" id="SSF53756">
    <property type="entry name" value="UDP-Glycosyltransferase/glycogen phosphorylase"/>
    <property type="match status" value="1"/>
</dbReference>
<dbReference type="Proteomes" id="UP000245880">
    <property type="component" value="Unassembled WGS sequence"/>
</dbReference>
<keyword evidence="2" id="KW-0808">Transferase</keyword>
<dbReference type="AlphaFoldDB" id="A0A316AGD7"/>
<evidence type="ECO:0000259" key="1">
    <source>
        <dbReference type="Pfam" id="PF00534"/>
    </source>
</evidence>
<comment type="caution">
    <text evidence="2">The sequence shown here is derived from an EMBL/GenBank/DDBJ whole genome shotgun (WGS) entry which is preliminary data.</text>
</comment>
<dbReference type="InterPro" id="IPR001296">
    <property type="entry name" value="Glyco_trans_1"/>
</dbReference>
<dbReference type="OrthoDB" id="9790710at2"/>
<dbReference type="GO" id="GO:0016757">
    <property type="term" value="F:glycosyltransferase activity"/>
    <property type="evidence" value="ECO:0007669"/>
    <property type="project" value="InterPro"/>
</dbReference>
<keyword evidence="3" id="KW-1185">Reference proteome</keyword>
<accession>A0A316AGD7</accession>
<dbReference type="RefSeq" id="WP_109676845.1">
    <property type="nucleotide sequence ID" value="NZ_QGDT01000012.1"/>
</dbReference>
<sequence>MKILRVIPSMDPLQGGPCQGVRNSIPELEKLNVTNEVVCFDEPSSSFIKEDNFKIYALGAYQTSWKFNSNFARWFEYNFNKYDVIIIHGLWNYHSYLVNKIVSNQLKRAKTSTVKVFVMPHGMLDPWFQKASNRKLKAIRNTLYWHLIEKHVINNADGVLFTTNEELLLARTTFSGYKPKKELNVGYGIQPPPLFDTKMKDCLTKFNISNDPYILFMSRIDIKKGVELLIRAYIKLKEHYHNIPKLIIAGPGLESPYGTKMVELANNIPEIIFTGMLTGDQKWSVLYGCEVFILPSHQENFGIVLAEAMACGKAVLTTNKVNIQKEIINHSAGIITDDTESGIYDSLKSWCDKNQNNKLEMQENANNLFKNNYSIESAAKSFLNSIRQY</sequence>
<evidence type="ECO:0000313" key="2">
    <source>
        <dbReference type="EMBL" id="PWJ55984.1"/>
    </source>
</evidence>
<gene>
    <name evidence="2" type="ORF">CLV98_11279</name>
</gene>